<evidence type="ECO:0000313" key="3">
    <source>
        <dbReference type="Proteomes" id="UP001213000"/>
    </source>
</evidence>
<keyword evidence="1" id="KW-1133">Transmembrane helix</keyword>
<feature type="transmembrane region" description="Helical" evidence="1">
    <location>
        <begin position="155"/>
        <end position="176"/>
    </location>
</feature>
<organism evidence="2 3">
    <name type="scientific">Leucocoprinus birnbaumii</name>
    <dbReference type="NCBI Taxonomy" id="56174"/>
    <lineage>
        <taxon>Eukaryota</taxon>
        <taxon>Fungi</taxon>
        <taxon>Dikarya</taxon>
        <taxon>Basidiomycota</taxon>
        <taxon>Agaricomycotina</taxon>
        <taxon>Agaricomycetes</taxon>
        <taxon>Agaricomycetidae</taxon>
        <taxon>Agaricales</taxon>
        <taxon>Agaricineae</taxon>
        <taxon>Agaricaceae</taxon>
        <taxon>Leucocoprinus</taxon>
    </lineage>
</organism>
<feature type="transmembrane region" description="Helical" evidence="1">
    <location>
        <begin position="60"/>
        <end position="80"/>
    </location>
</feature>
<accession>A0AAD5VYJ3</accession>
<reference evidence="2" key="1">
    <citation type="submission" date="2022-07" db="EMBL/GenBank/DDBJ databases">
        <title>Genome Sequence of Leucocoprinus birnbaumii.</title>
        <authorList>
            <person name="Buettner E."/>
        </authorList>
    </citation>
    <scope>NUCLEOTIDE SEQUENCE</scope>
    <source>
        <strain evidence="2">VT141</strain>
    </source>
</reference>
<sequence>MSISPVLQAEFARTIGSYIIGSIASTGTLEAARTTICVYGGYRYSVEHWGDAFILLQRNWTLTTVMILTPAVELLAHLFFAHQIRCSTSRPPFSETPTCTPQNKVTTGKYRFLSYLIVFLSIVGFGLGVASYVTAFVNGTMSGSIYGLPLHIANVALTLSVVVDWTITASLVSFLLSRDNLFKLLQIAPVTQDANSHANLNLICRQFWSSHQFNGSGCDNNGMMTYYHAVSRLVTSVFLMQANVKWPSINLYQLSLFEVVGNLYANTVLASLNSRILVAEHVNRPGNLHVTSINAASTQIHGFRRPTNIPMSNSFSSHGPYNARTVGEDRAPQAAVTEALPESYVNSCSADTLDRGVDKYKHDMELTPV</sequence>
<name>A0AAD5VYJ3_9AGAR</name>
<keyword evidence="1" id="KW-0472">Membrane</keyword>
<proteinExistence type="predicted"/>
<dbReference type="EMBL" id="JANIEX010000115">
    <property type="protein sequence ID" value="KAJ3573093.1"/>
    <property type="molecule type" value="Genomic_DNA"/>
</dbReference>
<feature type="transmembrane region" description="Helical" evidence="1">
    <location>
        <begin position="112"/>
        <end position="135"/>
    </location>
</feature>
<keyword evidence="3" id="KW-1185">Reference proteome</keyword>
<evidence type="ECO:0000256" key="1">
    <source>
        <dbReference type="SAM" id="Phobius"/>
    </source>
</evidence>
<dbReference type="AlphaFoldDB" id="A0AAD5VYJ3"/>
<keyword evidence="1" id="KW-0812">Transmembrane</keyword>
<protein>
    <submittedName>
        <fullName evidence="2">Uncharacterized protein</fullName>
    </submittedName>
</protein>
<evidence type="ECO:0000313" key="2">
    <source>
        <dbReference type="EMBL" id="KAJ3573093.1"/>
    </source>
</evidence>
<gene>
    <name evidence="2" type="ORF">NP233_g2655</name>
</gene>
<dbReference type="Proteomes" id="UP001213000">
    <property type="component" value="Unassembled WGS sequence"/>
</dbReference>
<comment type="caution">
    <text evidence="2">The sequence shown here is derived from an EMBL/GenBank/DDBJ whole genome shotgun (WGS) entry which is preliminary data.</text>
</comment>